<dbReference type="Gene3D" id="3.40.960.10">
    <property type="entry name" value="VSR Endonuclease"/>
    <property type="match status" value="1"/>
</dbReference>
<feature type="domain" description="Treble clef zinc finger" evidence="2">
    <location>
        <begin position="269"/>
        <end position="320"/>
    </location>
</feature>
<dbReference type="AlphaFoldDB" id="A0AA50KA25"/>
<dbReference type="Pfam" id="PF14311">
    <property type="entry name" value="DUF4379"/>
    <property type="match status" value="1"/>
</dbReference>
<dbReference type="Pfam" id="PF04480">
    <property type="entry name" value="DUF559"/>
    <property type="match status" value="1"/>
</dbReference>
<dbReference type="InterPro" id="IPR025487">
    <property type="entry name" value="DUF4379"/>
</dbReference>
<dbReference type="GeneID" id="301340022"/>
<gene>
    <name evidence="3" type="ORF">RA178_12525</name>
</gene>
<evidence type="ECO:0000259" key="2">
    <source>
        <dbReference type="Pfam" id="PF14311"/>
    </source>
</evidence>
<sequence>MMFSERFPGLSLRLKSGFDPKSISAKTHKKVEILCMGKDCENYVERRPDNMSRVSGEPRVFCNRESCGQEKLALMLKRKVIKGNSIKDKFPTLAKQLISNDPERISWRDTNNYDFKCIGCNDTLKISPKRIKENNDAWAPYCEKTDCKNKSKTVKSKICKERGSYEKLAIDESSSIGVLYPNIARMQHPTCTLNLNEIKAGSNKKVILSCYSCGAPTSYSLNKTTSHEEFYCKEEKCLQRKKNYFRMRDWKTRIKSRGTFASEHPQRIDEWVRCIDLPQITPWDIPPNVRLKVEWKCKVNPKHVWTRSVDGRAGCPFCTANVSRMQLRFAAELSHFLNIPISHSEVVKISENRVEVDIPIRLNNGEKFALEVDGYKWHKDKAKEDSEKDIILKSDGWTVIRIRDDRLQELTSTDKTILVPSNEFYKLQWREAIIQVLKYLGLSTPKDYDSYLAQDEYLSLLDYYKLGGG</sequence>
<feature type="domain" description="DUF559" evidence="1">
    <location>
        <begin position="366"/>
        <end position="412"/>
    </location>
</feature>
<organism evidence="3">
    <name type="scientific">Shewanella oncorhynchi</name>
    <dbReference type="NCBI Taxonomy" id="2726434"/>
    <lineage>
        <taxon>Bacteria</taxon>
        <taxon>Pseudomonadati</taxon>
        <taxon>Pseudomonadota</taxon>
        <taxon>Gammaproteobacteria</taxon>
        <taxon>Alteromonadales</taxon>
        <taxon>Shewanellaceae</taxon>
        <taxon>Shewanella</taxon>
    </lineage>
</organism>
<reference evidence="3" key="1">
    <citation type="submission" date="2023-08" db="EMBL/GenBank/DDBJ databases">
        <title>Complete genome sequence of Shewanella oncorhynchi Z-P2, a siderophore putrebactin-producing bacterium.</title>
        <authorList>
            <person name="Zhang Y."/>
        </authorList>
    </citation>
    <scope>NUCLEOTIDE SEQUENCE</scope>
    <source>
        <strain evidence="3">Z-P2</strain>
    </source>
</reference>
<dbReference type="KEGG" id="sog:RA178_12525"/>
<dbReference type="Proteomes" id="UP001236800">
    <property type="component" value="Chromosome"/>
</dbReference>
<evidence type="ECO:0000259" key="1">
    <source>
        <dbReference type="Pfam" id="PF04480"/>
    </source>
</evidence>
<proteinExistence type="predicted"/>
<dbReference type="InterPro" id="IPR007569">
    <property type="entry name" value="DUF559"/>
</dbReference>
<dbReference type="EMBL" id="CP132914">
    <property type="protein sequence ID" value="WMB71263.1"/>
    <property type="molecule type" value="Genomic_DNA"/>
</dbReference>
<accession>A0AA50KA25</accession>
<evidence type="ECO:0000313" key="3">
    <source>
        <dbReference type="EMBL" id="WMB71263.1"/>
    </source>
</evidence>
<name>A0AA50KA25_9GAMM</name>
<dbReference type="RefSeq" id="WP_306682066.1">
    <property type="nucleotide sequence ID" value="NZ_CP132914.1"/>
</dbReference>
<protein>
    <submittedName>
        <fullName evidence="3">Zinc-ribbon domain-containing protein</fullName>
    </submittedName>
</protein>